<organism evidence="9 10">
    <name type="scientific">Sphingomonas kaistensis</name>
    <dbReference type="NCBI Taxonomy" id="298708"/>
    <lineage>
        <taxon>Bacteria</taxon>
        <taxon>Pseudomonadati</taxon>
        <taxon>Pseudomonadota</taxon>
        <taxon>Alphaproteobacteria</taxon>
        <taxon>Sphingomonadales</taxon>
        <taxon>Sphingomonadaceae</taxon>
        <taxon>Sphingomonas</taxon>
    </lineage>
</organism>
<keyword evidence="2" id="KW-0813">Transport</keyword>
<dbReference type="NCBIfam" id="NF033827">
    <property type="entry name" value="CDF_efflux_DmeF"/>
    <property type="match status" value="1"/>
</dbReference>
<keyword evidence="5" id="KW-0406">Ion transport</keyword>
<evidence type="ECO:0000313" key="9">
    <source>
        <dbReference type="EMBL" id="WWM69995.1"/>
    </source>
</evidence>
<dbReference type="Pfam" id="PF01545">
    <property type="entry name" value="Cation_efflux"/>
    <property type="match status" value="1"/>
</dbReference>
<evidence type="ECO:0000256" key="3">
    <source>
        <dbReference type="ARBA" id="ARBA00022692"/>
    </source>
</evidence>
<protein>
    <submittedName>
        <fullName evidence="9">CDF family Co(II)/Ni(II) efflux transporter DmeF</fullName>
    </submittedName>
</protein>
<dbReference type="SUPFAM" id="SSF161111">
    <property type="entry name" value="Cation efflux protein transmembrane domain-like"/>
    <property type="match status" value="1"/>
</dbReference>
<feature type="transmembrane region" description="Helical" evidence="7">
    <location>
        <begin position="22"/>
        <end position="45"/>
    </location>
</feature>
<evidence type="ECO:0000313" key="10">
    <source>
        <dbReference type="Proteomes" id="UP001382935"/>
    </source>
</evidence>
<dbReference type="PANTHER" id="PTHR45755:SF4">
    <property type="entry name" value="ZINC TRANSPORTER 7"/>
    <property type="match status" value="1"/>
</dbReference>
<evidence type="ECO:0000256" key="4">
    <source>
        <dbReference type="ARBA" id="ARBA00022989"/>
    </source>
</evidence>
<dbReference type="InterPro" id="IPR002524">
    <property type="entry name" value="Cation_efflux"/>
</dbReference>
<feature type="transmembrane region" description="Helical" evidence="7">
    <location>
        <begin position="201"/>
        <end position="219"/>
    </location>
</feature>
<sequence>MATHAHDFLGDAHDSNARRTRWVVVLTAITTVAEISFGTITGSMALVADGWHMATDSLSLILSLFAYSYARKRSTDPRFSWGTGKVGTLAAFASALILFAVAAGILYESVARLLDPVTVEYREALLVACIGLVINLICAVILGHGHAGHGHSHGEHDHESDHDHGVDLNLRSAYLHVLADAVTSLTAIVALALAWQFGLSWLDAAVGILGAALIMRWSVQLLGQSSRILTDQVPDRRLCDELKARIEGSGDVTVHDWHLWAVGPGRYAAIVSATGAPASEIRRRLGDDKRIAHLTVECA</sequence>
<dbReference type="InterPro" id="IPR027469">
    <property type="entry name" value="Cation_efflux_TMD_sf"/>
</dbReference>
<dbReference type="PANTHER" id="PTHR45755">
    <property type="match status" value="1"/>
</dbReference>
<gene>
    <name evidence="9" type="primary">dmeF</name>
    <name evidence="9" type="ORF">V6R86_04665</name>
</gene>
<comment type="subcellular location">
    <subcellularLocation>
        <location evidence="1">Membrane</location>
        <topology evidence="1">Multi-pass membrane protein</topology>
    </subcellularLocation>
</comment>
<dbReference type="Proteomes" id="UP001382935">
    <property type="component" value="Chromosome"/>
</dbReference>
<keyword evidence="6 7" id="KW-0472">Membrane</keyword>
<evidence type="ECO:0000259" key="8">
    <source>
        <dbReference type="Pfam" id="PF01545"/>
    </source>
</evidence>
<proteinExistence type="predicted"/>
<dbReference type="EMBL" id="CP145607">
    <property type="protein sequence ID" value="WWM69995.1"/>
    <property type="molecule type" value="Genomic_DNA"/>
</dbReference>
<evidence type="ECO:0000256" key="7">
    <source>
        <dbReference type="SAM" id="Phobius"/>
    </source>
</evidence>
<dbReference type="InterPro" id="IPR058533">
    <property type="entry name" value="Cation_efflux_TM"/>
</dbReference>
<keyword evidence="4 7" id="KW-1133">Transmembrane helix</keyword>
<dbReference type="Gene3D" id="1.20.1510.10">
    <property type="entry name" value="Cation efflux protein transmembrane domain"/>
    <property type="match status" value="1"/>
</dbReference>
<evidence type="ECO:0000256" key="1">
    <source>
        <dbReference type="ARBA" id="ARBA00004141"/>
    </source>
</evidence>
<evidence type="ECO:0000256" key="2">
    <source>
        <dbReference type="ARBA" id="ARBA00022448"/>
    </source>
</evidence>
<evidence type="ECO:0000256" key="6">
    <source>
        <dbReference type="ARBA" id="ARBA00023136"/>
    </source>
</evidence>
<dbReference type="InterPro" id="IPR045316">
    <property type="entry name" value="Msc2-like"/>
</dbReference>
<feature type="transmembrane region" description="Helical" evidence="7">
    <location>
        <begin position="82"/>
        <end position="105"/>
    </location>
</feature>
<feature type="transmembrane region" description="Helical" evidence="7">
    <location>
        <begin position="125"/>
        <end position="143"/>
    </location>
</feature>
<accession>A0ABZ2FZD3</accession>
<feature type="transmembrane region" description="Helical" evidence="7">
    <location>
        <begin position="173"/>
        <end position="195"/>
    </location>
</feature>
<feature type="domain" description="Cation efflux protein transmembrane" evidence="8">
    <location>
        <begin position="24"/>
        <end position="229"/>
    </location>
</feature>
<dbReference type="NCBIfam" id="TIGR01297">
    <property type="entry name" value="CDF"/>
    <property type="match status" value="1"/>
</dbReference>
<name>A0ABZ2FZD3_9SPHN</name>
<evidence type="ECO:0000256" key="5">
    <source>
        <dbReference type="ARBA" id="ARBA00023065"/>
    </source>
</evidence>
<dbReference type="RefSeq" id="WP_338502552.1">
    <property type="nucleotide sequence ID" value="NZ_CP145607.1"/>
</dbReference>
<keyword evidence="3 7" id="KW-0812">Transmembrane</keyword>
<keyword evidence="10" id="KW-1185">Reference proteome</keyword>
<reference evidence="9 10" key="1">
    <citation type="submission" date="2024-02" db="EMBL/GenBank/DDBJ databases">
        <title>Full genome sequence of Sphingomonas kaistensis.</title>
        <authorList>
            <person name="Poletto B.L."/>
            <person name="Silva G."/>
            <person name="Galante D."/>
            <person name="Campos K.R."/>
            <person name="Santos M.B.N."/>
            <person name="Sacchi C.T."/>
        </authorList>
    </citation>
    <scope>NUCLEOTIDE SEQUENCE [LARGE SCALE GENOMIC DNA]</scope>
    <source>
        <strain evidence="9 10">MA4R</strain>
    </source>
</reference>